<sequence>MRHRGIDSHGALPGGREQAGRQRHELFPGAWRGRPLRSAEVKDQPIVGLDGTGRKTTAVYDHADRLVDTYGPAPADCFQGQLPTEACKNTVPHVHTGYDEGMAGLQAQLYTNPSLSGIPDIWQTGVGTDDGTLAVNWGDTPPVDGSDRWSARFTGEIQFPETGDYRLGLTLVDGARLWIDDFLLVDSWTDKTSTTVAETYTNATAGSWHRIRIDYYNRSGDTGALNFAWMLPEAAEAVTVPGQHLHPRYGLETSKVTDNSNDANTGRAPSSVVLTDYSDETNGIDPVLGLVTAKINDSGGLQLVRRNHFENPGDGYLRELAHALPAGDITNPAQRGTYTYYGDTETRANPCDPDGEPAVQAGMAKTLTSGQNADGTAHTAETVYDSTGRIAAIRIDDEPWACTSFDTRGRTLRQSHPAMGDQPARTITYDYAAGGNPLATQATDESGTTTTVVDLLGRTTSYTDANGVVTTTTYDPYGRPNKSVTTVKGTSSTQTFAWTGATRLARVDLDGSTVATPAYTNGVLTGATYGNGSSVAIGYNAAASLAQLAWTTGGSTVTDTVTRTRDQRVVDDLITDSAGGTFASSYAYDGVGRLIAARVPHHELNYSYAPDGGCGPNPKAGLNSNRTRSTDSFNGAPAETTIYCYDHADRILSTDGALELDFTYDDYGNATTVGTDTLGYDSTRRHVSTTTGDGVALRYSRDVNDRILMREVQGNNNTSVTTGMIRYGYTSESGGMEFVLDGSGALLQRIVSLPGGVVLTKNYSGTQTGNWSYPNVHGDILFTAAGNGARTGKLHLYDPFGQNIDPGTGEIGDIAIPETAQGGLDFGYLGRHTVPIEHVAGQQVLEMGARTYLPILGRFLQTDPVLAGSANAYDYANADPINSLDLTGRLAMVAPLVIPLIPQLGAGAALLGATLRAAVFGAERDEPTEQAKPQENRAQPEAAERPRPEVELEGGTIRDVSNRIWDTDPATKRSTLKEGIDVNDPDQLRGIVSEHDTRQLREVYGWVAEAATKNGYRGGNAAQDRVAILDKIIKTYEKEVK</sequence>
<feature type="compositionally biased region" description="Basic and acidic residues" evidence="1">
    <location>
        <begin position="925"/>
        <end position="935"/>
    </location>
</feature>
<feature type="region of interest" description="Disordered" evidence="1">
    <location>
        <begin position="1"/>
        <end position="22"/>
    </location>
</feature>
<dbReference type="AlphaFoldDB" id="A0A917W036"/>
<dbReference type="InterPro" id="IPR037524">
    <property type="entry name" value="PA14/GLEYA"/>
</dbReference>
<evidence type="ECO:0000313" key="4">
    <source>
        <dbReference type="Proteomes" id="UP000638263"/>
    </source>
</evidence>
<dbReference type="InterPro" id="IPR050708">
    <property type="entry name" value="T6SS_VgrG/RHS"/>
</dbReference>
<keyword evidence="4" id="KW-1185">Reference proteome</keyword>
<dbReference type="SMART" id="SM00758">
    <property type="entry name" value="PA14"/>
    <property type="match status" value="1"/>
</dbReference>
<dbReference type="NCBIfam" id="TIGR03696">
    <property type="entry name" value="Rhs_assc_core"/>
    <property type="match status" value="1"/>
</dbReference>
<feature type="compositionally biased region" description="Polar residues" evidence="1">
    <location>
        <begin position="622"/>
        <end position="633"/>
    </location>
</feature>
<evidence type="ECO:0000259" key="2">
    <source>
        <dbReference type="PROSITE" id="PS51820"/>
    </source>
</evidence>
<proteinExistence type="predicted"/>
<dbReference type="Pfam" id="PF05593">
    <property type="entry name" value="RHS_repeat"/>
    <property type="match status" value="1"/>
</dbReference>
<dbReference type="InterPro" id="IPR011658">
    <property type="entry name" value="PA14_dom"/>
</dbReference>
<dbReference type="InterPro" id="IPR006530">
    <property type="entry name" value="YD"/>
</dbReference>
<dbReference type="Proteomes" id="UP000638263">
    <property type="component" value="Unassembled WGS sequence"/>
</dbReference>
<dbReference type="InterPro" id="IPR031325">
    <property type="entry name" value="RHS_repeat"/>
</dbReference>
<dbReference type="Pfam" id="PF07691">
    <property type="entry name" value="PA14"/>
    <property type="match status" value="1"/>
</dbReference>
<organism evidence="3 4">
    <name type="scientific">Nocardia jinanensis</name>
    <dbReference type="NCBI Taxonomy" id="382504"/>
    <lineage>
        <taxon>Bacteria</taxon>
        <taxon>Bacillati</taxon>
        <taxon>Actinomycetota</taxon>
        <taxon>Actinomycetes</taxon>
        <taxon>Mycobacteriales</taxon>
        <taxon>Nocardiaceae</taxon>
        <taxon>Nocardia</taxon>
    </lineage>
</organism>
<protein>
    <recommendedName>
        <fullName evidence="2">PA14 domain-containing protein</fullName>
    </recommendedName>
</protein>
<dbReference type="PROSITE" id="PS51820">
    <property type="entry name" value="PA14"/>
    <property type="match status" value="1"/>
</dbReference>
<comment type="caution">
    <text evidence="3">The sequence shown here is derived from an EMBL/GenBank/DDBJ whole genome shotgun (WGS) entry which is preliminary data.</text>
</comment>
<evidence type="ECO:0000313" key="3">
    <source>
        <dbReference type="EMBL" id="GGL45870.1"/>
    </source>
</evidence>
<dbReference type="Gene3D" id="2.180.10.10">
    <property type="entry name" value="RHS repeat-associated core"/>
    <property type="match status" value="1"/>
</dbReference>
<dbReference type="SUPFAM" id="SSF56988">
    <property type="entry name" value="Anthrax protective antigen"/>
    <property type="match status" value="1"/>
</dbReference>
<reference evidence="3" key="2">
    <citation type="submission" date="2020-09" db="EMBL/GenBank/DDBJ databases">
        <authorList>
            <person name="Sun Q."/>
            <person name="Zhou Y."/>
        </authorList>
    </citation>
    <scope>NUCLEOTIDE SEQUENCE</scope>
    <source>
        <strain evidence="3">CGMCC 4.3508</strain>
    </source>
</reference>
<reference evidence="3" key="1">
    <citation type="journal article" date="2014" name="Int. J. Syst. Evol. Microbiol.">
        <title>Complete genome sequence of Corynebacterium casei LMG S-19264T (=DSM 44701T), isolated from a smear-ripened cheese.</title>
        <authorList>
            <consortium name="US DOE Joint Genome Institute (JGI-PGF)"/>
            <person name="Walter F."/>
            <person name="Albersmeier A."/>
            <person name="Kalinowski J."/>
            <person name="Ruckert C."/>
        </authorList>
    </citation>
    <scope>NUCLEOTIDE SEQUENCE</scope>
    <source>
        <strain evidence="3">CGMCC 4.3508</strain>
    </source>
</reference>
<dbReference type="NCBIfam" id="TIGR01643">
    <property type="entry name" value="YD_repeat_2x"/>
    <property type="match status" value="1"/>
</dbReference>
<accession>A0A917W036</accession>
<dbReference type="EMBL" id="BMMH01000041">
    <property type="protein sequence ID" value="GGL45870.1"/>
    <property type="molecule type" value="Genomic_DNA"/>
</dbReference>
<feature type="region of interest" description="Disordered" evidence="1">
    <location>
        <begin position="925"/>
        <end position="951"/>
    </location>
</feature>
<evidence type="ECO:0000256" key="1">
    <source>
        <dbReference type="SAM" id="MobiDB-lite"/>
    </source>
</evidence>
<feature type="domain" description="PA14" evidence="2">
    <location>
        <begin position="100"/>
        <end position="243"/>
    </location>
</feature>
<name>A0A917W036_9NOCA</name>
<dbReference type="InterPro" id="IPR022385">
    <property type="entry name" value="Rhs_assc_core"/>
</dbReference>
<dbReference type="PANTHER" id="PTHR32305:SF15">
    <property type="entry name" value="PROTEIN RHSA-RELATED"/>
    <property type="match status" value="1"/>
</dbReference>
<gene>
    <name evidence="3" type="ORF">GCM10011588_70790</name>
</gene>
<dbReference type="PANTHER" id="PTHR32305">
    <property type="match status" value="1"/>
</dbReference>
<dbReference type="Gene3D" id="3.90.182.10">
    <property type="entry name" value="Toxin - Anthrax Protective Antigen,domain 1"/>
    <property type="match status" value="1"/>
</dbReference>
<feature type="region of interest" description="Disordered" evidence="1">
    <location>
        <begin position="610"/>
        <end position="633"/>
    </location>
</feature>